<evidence type="ECO:0000313" key="4">
    <source>
        <dbReference type="Proteomes" id="UP000184536"/>
    </source>
</evidence>
<evidence type="ECO:0000313" key="3">
    <source>
        <dbReference type="EMBL" id="SHI88685.1"/>
    </source>
</evidence>
<dbReference type="OrthoDB" id="1949232at2"/>
<name>A0A1M6ETD7_9FIRM</name>
<sequence length="514" mass="58880">MNVSYIEKYNILQTFQSNDRQTVFIGTVKDQEDEIVIINILKDLEDLWQRDQEKLQKALGNLLHLERTEEGLVLVTAFKDAQPLEGYLQQKHVGIHKRVNILFAYLRDLVKYKELSYPLQSMMIDEAQILVDNHQPFFSELILLDKNLQLDHTFEGLTKKIAGVMGKILTVGASEEEENRDILEFIHRLWRGEHSYRDTEEIYHAFRSYYLYQWAMGNQPGEARKKSSLAEHPAGSRTRTQTAGKKGVLPKAILIVAALGAGAFGLSKFMLQESKTKEAFVQPTAYFERIETDEGWAFINKSTAANLEQSIWEITKDEVLVERTETKDIILPSPEEGSYHISLRVQGNKGKWSEPYVEVISMEGSSREGSASEEEAPAPVQEIERLAMFQLDYDTTQGVSLDHDYYKSGSYGIRVEGATDSPRRIQLKELSAKDQSIFSMWIMTDTGDVVKIRLKGMRKNRVVFEKNILHQPSRAYLWELLNIEGGLEAIDNLEMLLSTPSILWLDDIELDSFK</sequence>
<keyword evidence="4" id="KW-1185">Reference proteome</keyword>
<dbReference type="EMBL" id="FQZV01000009">
    <property type="protein sequence ID" value="SHI88685.1"/>
    <property type="molecule type" value="Genomic_DNA"/>
</dbReference>
<keyword evidence="2" id="KW-1133">Transmembrane helix</keyword>
<dbReference type="Proteomes" id="UP000184536">
    <property type="component" value="Unassembled WGS sequence"/>
</dbReference>
<accession>A0A1M6ETD7</accession>
<evidence type="ECO:0000256" key="2">
    <source>
        <dbReference type="SAM" id="Phobius"/>
    </source>
</evidence>
<evidence type="ECO:0000256" key="1">
    <source>
        <dbReference type="SAM" id="MobiDB-lite"/>
    </source>
</evidence>
<protein>
    <submittedName>
        <fullName evidence="3">Uncharacterized protein</fullName>
    </submittedName>
</protein>
<gene>
    <name evidence="3" type="ORF">SAMN02745975_00820</name>
</gene>
<dbReference type="AlphaFoldDB" id="A0A1M6ETD7"/>
<feature type="transmembrane region" description="Helical" evidence="2">
    <location>
        <begin position="248"/>
        <end position="267"/>
    </location>
</feature>
<feature type="region of interest" description="Disordered" evidence="1">
    <location>
        <begin position="223"/>
        <end position="243"/>
    </location>
</feature>
<proteinExistence type="predicted"/>
<organism evidence="3 4">
    <name type="scientific">Geosporobacter subterraneus DSM 17957</name>
    <dbReference type="NCBI Taxonomy" id="1121919"/>
    <lineage>
        <taxon>Bacteria</taxon>
        <taxon>Bacillati</taxon>
        <taxon>Bacillota</taxon>
        <taxon>Clostridia</taxon>
        <taxon>Peptostreptococcales</taxon>
        <taxon>Thermotaleaceae</taxon>
        <taxon>Geosporobacter</taxon>
    </lineage>
</organism>
<reference evidence="4" key="1">
    <citation type="submission" date="2016-11" db="EMBL/GenBank/DDBJ databases">
        <authorList>
            <person name="Varghese N."/>
            <person name="Submissions S."/>
        </authorList>
    </citation>
    <scope>NUCLEOTIDE SEQUENCE [LARGE SCALE GENOMIC DNA]</scope>
    <source>
        <strain evidence="4">DSM 17957</strain>
    </source>
</reference>
<keyword evidence="2" id="KW-0812">Transmembrane</keyword>
<keyword evidence="2" id="KW-0472">Membrane</keyword>
<dbReference type="RefSeq" id="WP_110940091.1">
    <property type="nucleotide sequence ID" value="NZ_FQZV01000009.1"/>
</dbReference>